<dbReference type="InterPro" id="IPR004103">
    <property type="entry name" value="Lyase_8_C"/>
</dbReference>
<dbReference type="InterPro" id="IPR038970">
    <property type="entry name" value="Lyase_8"/>
</dbReference>
<dbReference type="PANTHER" id="PTHR38481">
    <property type="entry name" value="HYALURONATE LYASE"/>
    <property type="match status" value="1"/>
</dbReference>
<sequence>MSNSLAKADDFDVLYQRLFEEYITNTPMNSLTAIQSYMDTQQADGSWSTIDYDSHTFVGGWEPLVHWDNLLNMAMAFKKPGQILYGSTVLKNQIKRGLLFWYNRKKQPFSDNWFDNDIAIQSRLSKILILVKNDFSTAPDWTDVLEFGCKKYLILPDNYATTNKGKLTNAVWLARNLVHNGIIRKDIVPLQQGIDNMSMQLAVKSVNTEGVQRDNSYLVHGLQLYNSGYGNELIKEISYYMYLTRGVSLVGFSVAQVATLSNLLLKGDQWMIQGGSYDFSVTGRNISRKNNGSTGYLKMVLPRMQLVDTAGSIQYQKLLDHISDETGATPSVLGNKYFFRADFMTHRAPNLYIGVKMTSKRTRGTEAMNSENLLANWLPFGATTIMRTGKEYFNIFGAWDWTKIPGVTNPSVLVPFPEGKTTNNTQKTTFVGGVSDGIYGVTGMDLSVVIDPTGIIADITAQKANFLFNNEMICLGAGISSSYSKAPTTTTLNQSYLKGDVLVNENAVPKQESTYNDVKSIYHDNTGYVFRANTTVKMKTNSQSGNWYDINRGQANSKEKVDIFKLWLDHGKEPTDSSYEYVVLPNFTSKETTDYADNMPIETLSNTSSLQAVTHKKLHQTGAVFYEAGTIKIDPTLSLTVDKPCILLINCNVNPIKVTASDPNQSETTLNVYITYNGQQKETLTYPLPYSNAKGASMARTATIKR</sequence>
<keyword evidence="5" id="KW-0106">Calcium</keyword>
<dbReference type="EMBL" id="AQPN01000096">
    <property type="protein sequence ID" value="EOR94165.1"/>
    <property type="molecule type" value="Genomic_DNA"/>
</dbReference>
<evidence type="ECO:0000259" key="8">
    <source>
        <dbReference type="Pfam" id="PF02278"/>
    </source>
</evidence>
<dbReference type="GO" id="GO:0016837">
    <property type="term" value="F:carbon-oxygen lyase activity, acting on polysaccharides"/>
    <property type="evidence" value="ECO:0007669"/>
    <property type="project" value="UniProtKB-ARBA"/>
</dbReference>
<feature type="active site" evidence="7">
    <location>
        <position position="284"/>
    </location>
</feature>
<dbReference type="InterPro" id="IPR011071">
    <property type="entry name" value="Lyase_8-like_C"/>
</dbReference>
<dbReference type="GO" id="GO:0005975">
    <property type="term" value="P:carbohydrate metabolic process"/>
    <property type="evidence" value="ECO:0007669"/>
    <property type="project" value="InterPro"/>
</dbReference>
<feature type="active site" evidence="7">
    <location>
        <position position="220"/>
    </location>
</feature>
<dbReference type="Proteomes" id="UP000014174">
    <property type="component" value="Unassembled WGS sequence"/>
</dbReference>
<evidence type="ECO:0000256" key="5">
    <source>
        <dbReference type="ARBA" id="ARBA00022837"/>
    </source>
</evidence>
<protein>
    <recommendedName>
        <fullName evidence="13">Chondroitinase AC</fullName>
    </recommendedName>
</protein>
<comment type="cofactor">
    <cofactor evidence="1">
        <name>Ca(2+)</name>
        <dbReference type="ChEBI" id="CHEBI:29108"/>
    </cofactor>
</comment>
<dbReference type="InterPro" id="IPR014718">
    <property type="entry name" value="GH-type_carb-bd"/>
</dbReference>
<dbReference type="SUPFAM" id="SSF48230">
    <property type="entry name" value="Chondroitin AC/alginate lyase"/>
    <property type="match status" value="1"/>
</dbReference>
<evidence type="ECO:0000256" key="4">
    <source>
        <dbReference type="ARBA" id="ARBA00022729"/>
    </source>
</evidence>
<evidence type="ECO:0000256" key="1">
    <source>
        <dbReference type="ARBA" id="ARBA00001913"/>
    </source>
</evidence>
<dbReference type="eggNOG" id="COG5492">
    <property type="taxonomic scope" value="Bacteria"/>
</dbReference>
<dbReference type="SUPFAM" id="SSF74650">
    <property type="entry name" value="Galactose mutarotase-like"/>
    <property type="match status" value="1"/>
</dbReference>
<dbReference type="Pfam" id="PF02278">
    <property type="entry name" value="Lyase_8"/>
    <property type="match status" value="1"/>
</dbReference>
<evidence type="ECO:0000259" key="10">
    <source>
        <dbReference type="Pfam" id="PF08124"/>
    </source>
</evidence>
<name>R9GRM3_9SPHI</name>
<feature type="domain" description="Polysaccharide lyase family 8 central" evidence="8">
    <location>
        <begin position="335"/>
        <end position="587"/>
    </location>
</feature>
<evidence type="ECO:0000259" key="9">
    <source>
        <dbReference type="Pfam" id="PF02884"/>
    </source>
</evidence>
<keyword evidence="12" id="KW-1185">Reference proteome</keyword>
<feature type="domain" description="Polysaccharide lyase family 8 C-terminal" evidence="9">
    <location>
        <begin position="604"/>
        <end position="670"/>
    </location>
</feature>
<dbReference type="InterPro" id="IPR011013">
    <property type="entry name" value="Gal_mutarotase_sf_dom"/>
</dbReference>
<keyword evidence="6" id="KW-0456">Lyase</keyword>
<dbReference type="GO" id="GO:0030246">
    <property type="term" value="F:carbohydrate binding"/>
    <property type="evidence" value="ECO:0007669"/>
    <property type="project" value="InterPro"/>
</dbReference>
<proteinExistence type="inferred from homology"/>
<dbReference type="STRING" id="1150600.ADIARSV_2660"/>
<dbReference type="Gene3D" id="1.50.10.100">
    <property type="entry name" value="Chondroitin AC/alginate lyase"/>
    <property type="match status" value="1"/>
</dbReference>
<evidence type="ECO:0000313" key="12">
    <source>
        <dbReference type="Proteomes" id="UP000014174"/>
    </source>
</evidence>
<comment type="caution">
    <text evidence="11">The sequence shown here is derived from an EMBL/GenBank/DDBJ whole genome shotgun (WGS) entry which is preliminary data.</text>
</comment>
<feature type="active site" evidence="7">
    <location>
        <position position="229"/>
    </location>
</feature>
<dbReference type="Gene3D" id="2.70.98.10">
    <property type="match status" value="1"/>
</dbReference>
<dbReference type="PANTHER" id="PTHR38481:SF1">
    <property type="entry name" value="HYALURONATE LYASE"/>
    <property type="match status" value="1"/>
</dbReference>
<dbReference type="GO" id="GO:0005576">
    <property type="term" value="C:extracellular region"/>
    <property type="evidence" value="ECO:0007669"/>
    <property type="project" value="InterPro"/>
</dbReference>
<comment type="similarity">
    <text evidence="2">Belongs to the polysaccharide lyase 8 family.</text>
</comment>
<evidence type="ECO:0000256" key="3">
    <source>
        <dbReference type="ARBA" id="ARBA00011245"/>
    </source>
</evidence>
<reference evidence="11 12" key="1">
    <citation type="journal article" date="2013" name="Genome Announc.">
        <title>Draft Genome Sequence of Arcticibacter svalbardensis Strain MN12-7T, a Member of the Family Sphingobacteriaceae Isolated from an Arctic Soil Sample.</title>
        <authorList>
            <person name="Shivaji S."/>
            <person name="Ara S."/>
            <person name="Prasad S."/>
            <person name="Manasa B.P."/>
            <person name="Begum Z."/>
            <person name="Singh A."/>
            <person name="Kumar Pinnaka A."/>
        </authorList>
    </citation>
    <scope>NUCLEOTIDE SEQUENCE [LARGE SCALE GENOMIC DNA]</scope>
    <source>
        <strain evidence="11 12">MN12-7</strain>
    </source>
</reference>
<dbReference type="InterPro" id="IPR012970">
    <property type="entry name" value="Lyase_8_alpha_N"/>
</dbReference>
<feature type="domain" description="Polysaccharide lyase 8 N-terminal alpha-helical" evidence="10">
    <location>
        <begin position="19"/>
        <end position="310"/>
    </location>
</feature>
<comment type="subunit">
    <text evidence="3">Monomer.</text>
</comment>
<evidence type="ECO:0000256" key="7">
    <source>
        <dbReference type="PIRSR" id="PIRSR638970-1"/>
    </source>
</evidence>
<dbReference type="InterPro" id="IPR008929">
    <property type="entry name" value="Chondroitin_lyas"/>
</dbReference>
<dbReference type="SUPFAM" id="SSF49863">
    <property type="entry name" value="Hyaluronate lyase-like, C-terminal domain"/>
    <property type="match status" value="1"/>
</dbReference>
<dbReference type="Gene3D" id="2.60.220.10">
    <property type="entry name" value="Polysaccharide lyase family 8-like, C-terminal"/>
    <property type="match status" value="1"/>
</dbReference>
<gene>
    <name evidence="11" type="ORF">ADIARSV_2660</name>
</gene>
<evidence type="ECO:0008006" key="13">
    <source>
        <dbReference type="Google" id="ProtNLM"/>
    </source>
</evidence>
<evidence type="ECO:0000313" key="11">
    <source>
        <dbReference type="EMBL" id="EOR94165.1"/>
    </source>
</evidence>
<organism evidence="11 12">
    <name type="scientific">Arcticibacter svalbardensis MN12-7</name>
    <dbReference type="NCBI Taxonomy" id="1150600"/>
    <lineage>
        <taxon>Bacteria</taxon>
        <taxon>Pseudomonadati</taxon>
        <taxon>Bacteroidota</taxon>
        <taxon>Sphingobacteriia</taxon>
        <taxon>Sphingobacteriales</taxon>
        <taxon>Sphingobacteriaceae</taxon>
        <taxon>Arcticibacter</taxon>
    </lineage>
</organism>
<dbReference type="AlphaFoldDB" id="R9GRM3"/>
<evidence type="ECO:0000256" key="2">
    <source>
        <dbReference type="ARBA" id="ARBA00006699"/>
    </source>
</evidence>
<dbReference type="Pfam" id="PF02884">
    <property type="entry name" value="Lyase_8_C"/>
    <property type="match status" value="1"/>
</dbReference>
<dbReference type="Pfam" id="PF08124">
    <property type="entry name" value="Lyase_8_N"/>
    <property type="match status" value="1"/>
</dbReference>
<evidence type="ECO:0000256" key="6">
    <source>
        <dbReference type="ARBA" id="ARBA00023239"/>
    </source>
</evidence>
<accession>R9GRM3</accession>
<keyword evidence="4" id="KW-0732">Signal</keyword>
<dbReference type="InterPro" id="IPR003159">
    <property type="entry name" value="Lyase_8_central_dom"/>
</dbReference>